<evidence type="ECO:0000313" key="2">
    <source>
        <dbReference type="Proteomes" id="UP000190328"/>
    </source>
</evidence>
<dbReference type="InterPro" id="IPR037010">
    <property type="entry name" value="VitB12-dep_Met_synth_activ_sf"/>
</dbReference>
<dbReference type="OrthoDB" id="9816190at2"/>
<name>A0A1T4MPY4_9ENTE</name>
<keyword evidence="2" id="KW-1185">Reference proteome</keyword>
<gene>
    <name evidence="1" type="ORF">SAMN02745116_01162</name>
</gene>
<organism evidence="1 2">
    <name type="scientific">Pilibacter termitis</name>
    <dbReference type="NCBI Taxonomy" id="263852"/>
    <lineage>
        <taxon>Bacteria</taxon>
        <taxon>Bacillati</taxon>
        <taxon>Bacillota</taxon>
        <taxon>Bacilli</taxon>
        <taxon>Lactobacillales</taxon>
        <taxon>Enterococcaceae</taxon>
        <taxon>Pilibacter</taxon>
    </lineage>
</organism>
<evidence type="ECO:0008006" key="3">
    <source>
        <dbReference type="Google" id="ProtNLM"/>
    </source>
</evidence>
<dbReference type="InterPro" id="IPR017342">
    <property type="entry name" value="S-AdoMet-dep_Met_synth_prd"/>
</dbReference>
<dbReference type="STRING" id="263852.SAMN02745116_01162"/>
<dbReference type="PIRSF" id="PIRSF037984">
    <property type="entry name" value="Met_synth_TM0269_prd"/>
    <property type="match status" value="1"/>
</dbReference>
<dbReference type="SUPFAM" id="SSF56507">
    <property type="entry name" value="Methionine synthase activation domain-like"/>
    <property type="match status" value="1"/>
</dbReference>
<dbReference type="EMBL" id="FUXI01000011">
    <property type="protein sequence ID" value="SJZ68876.1"/>
    <property type="molecule type" value="Genomic_DNA"/>
</dbReference>
<reference evidence="1 2" key="1">
    <citation type="submission" date="2017-02" db="EMBL/GenBank/DDBJ databases">
        <authorList>
            <person name="Peterson S.W."/>
        </authorList>
    </citation>
    <scope>NUCLEOTIDE SEQUENCE [LARGE SCALE GENOMIC DNA]</scope>
    <source>
        <strain evidence="1 2">ATCC BAA-1030</strain>
    </source>
</reference>
<dbReference type="Gene3D" id="3.40.109.40">
    <property type="match status" value="1"/>
</dbReference>
<accession>A0A1T4MPY4</accession>
<dbReference type="GO" id="GO:0008705">
    <property type="term" value="F:methionine synthase activity"/>
    <property type="evidence" value="ECO:0007669"/>
    <property type="project" value="InterPro"/>
</dbReference>
<proteinExistence type="predicted"/>
<evidence type="ECO:0000313" key="1">
    <source>
        <dbReference type="EMBL" id="SJZ68876.1"/>
    </source>
</evidence>
<protein>
    <recommendedName>
        <fullName evidence="3">Vitamin B12 dependent methionine synthase, activation domain</fullName>
    </recommendedName>
</protein>
<sequence>MPNPILPLKKSEVLRYLGYRRKQELTAEVEAIVEELMIEVQKVSKPRYLYQIFDCLPDDEKREIKIGGSNLILRGQHIYNHLRRAKKVALLGATLGIEAERQTRKYEITDMTKAFVFDACCVEMIEQVCDLAEVEIDDDVGENWTLNRRFSPGYGDLPLDVQPEFLASISANRKLGLTLTATNLMVPRKSVTAIIGLFDDKTIARPRRREPDDLSIELVEKLSLNVEKN</sequence>
<dbReference type="RefSeq" id="WP_078807091.1">
    <property type="nucleotide sequence ID" value="NZ_FUXI01000011.1"/>
</dbReference>
<dbReference type="Proteomes" id="UP000190328">
    <property type="component" value="Unassembled WGS sequence"/>
</dbReference>
<dbReference type="AlphaFoldDB" id="A0A1T4MPY4"/>